<evidence type="ECO:0000313" key="8">
    <source>
        <dbReference type="EMBL" id="TWF86618.1"/>
    </source>
</evidence>
<evidence type="ECO:0000259" key="7">
    <source>
        <dbReference type="PROSITE" id="PS50110"/>
    </source>
</evidence>
<evidence type="ECO:0000256" key="2">
    <source>
        <dbReference type="ARBA" id="ARBA00023015"/>
    </source>
</evidence>
<keyword evidence="3" id="KW-0238">DNA-binding</keyword>
<dbReference type="InterPro" id="IPR058245">
    <property type="entry name" value="NreC/VraR/RcsB-like_REC"/>
</dbReference>
<dbReference type="PROSITE" id="PS50110">
    <property type="entry name" value="RESPONSE_REGULATORY"/>
    <property type="match status" value="1"/>
</dbReference>
<dbReference type="SMART" id="SM00448">
    <property type="entry name" value="REC"/>
    <property type="match status" value="1"/>
</dbReference>
<dbReference type="InterPro" id="IPR011006">
    <property type="entry name" value="CheY-like_superfamily"/>
</dbReference>
<dbReference type="InterPro" id="IPR016032">
    <property type="entry name" value="Sig_transdc_resp-reg_C-effctor"/>
</dbReference>
<dbReference type="GO" id="GO:0003677">
    <property type="term" value="F:DNA binding"/>
    <property type="evidence" value="ECO:0007669"/>
    <property type="project" value="UniProtKB-KW"/>
</dbReference>
<dbReference type="Pfam" id="PF00196">
    <property type="entry name" value="GerE"/>
    <property type="match status" value="1"/>
</dbReference>
<dbReference type="Gene3D" id="3.40.50.2300">
    <property type="match status" value="1"/>
</dbReference>
<dbReference type="SUPFAM" id="SSF46894">
    <property type="entry name" value="C-terminal effector domain of the bipartite response regulators"/>
    <property type="match status" value="1"/>
</dbReference>
<proteinExistence type="predicted"/>
<evidence type="ECO:0000256" key="1">
    <source>
        <dbReference type="ARBA" id="ARBA00022553"/>
    </source>
</evidence>
<dbReference type="PRINTS" id="PR00038">
    <property type="entry name" value="HTHLUXR"/>
</dbReference>
<accession>A0A561THN4</accession>
<sequence>MNDPAPTRILLADDHALVRRGVRLILDGEPDLTVVAEAADGVEALEQAREHRPDLAVLDIAMPRLTGLQAARELSRALPDTRILVLTMYDNEQFFFEALAAGASGYVLKSVADRDLVEACRATMRGEPFLYPGAVNALIHHYLDLAREGRSLPAKAITDREEQILKLVAEGHTSQQIAGLLVISPKTVERHRANLLAKLGLKDRLALTRYAIRVGLIEP</sequence>
<feature type="domain" description="HTH luxR-type" evidence="6">
    <location>
        <begin position="150"/>
        <end position="215"/>
    </location>
</feature>
<dbReference type="Pfam" id="PF00072">
    <property type="entry name" value="Response_reg"/>
    <property type="match status" value="1"/>
</dbReference>
<dbReference type="Proteomes" id="UP000316603">
    <property type="component" value="Unassembled WGS sequence"/>
</dbReference>
<dbReference type="OrthoDB" id="9808843at2"/>
<feature type="domain" description="Response regulatory" evidence="7">
    <location>
        <begin position="8"/>
        <end position="124"/>
    </location>
</feature>
<dbReference type="GO" id="GO:0006355">
    <property type="term" value="P:regulation of DNA-templated transcription"/>
    <property type="evidence" value="ECO:0007669"/>
    <property type="project" value="InterPro"/>
</dbReference>
<name>A0A561THN4_9ACTN</name>
<keyword evidence="1 5" id="KW-0597">Phosphoprotein</keyword>
<evidence type="ECO:0000259" key="6">
    <source>
        <dbReference type="PROSITE" id="PS50043"/>
    </source>
</evidence>
<dbReference type="PROSITE" id="PS00622">
    <property type="entry name" value="HTH_LUXR_1"/>
    <property type="match status" value="1"/>
</dbReference>
<dbReference type="PANTHER" id="PTHR43214:SF24">
    <property type="entry name" value="TRANSCRIPTIONAL REGULATORY PROTEIN NARL-RELATED"/>
    <property type="match status" value="1"/>
</dbReference>
<evidence type="ECO:0000256" key="4">
    <source>
        <dbReference type="ARBA" id="ARBA00023163"/>
    </source>
</evidence>
<evidence type="ECO:0000256" key="3">
    <source>
        <dbReference type="ARBA" id="ARBA00023125"/>
    </source>
</evidence>
<organism evidence="8 9">
    <name type="scientific">Streptomyces capillispiralis</name>
    <dbReference type="NCBI Taxonomy" id="68182"/>
    <lineage>
        <taxon>Bacteria</taxon>
        <taxon>Bacillati</taxon>
        <taxon>Actinomycetota</taxon>
        <taxon>Actinomycetes</taxon>
        <taxon>Kitasatosporales</taxon>
        <taxon>Streptomycetaceae</taxon>
        <taxon>Streptomyces</taxon>
    </lineage>
</organism>
<keyword evidence="9" id="KW-1185">Reference proteome</keyword>
<keyword evidence="2" id="KW-0805">Transcription regulation</keyword>
<evidence type="ECO:0000313" key="9">
    <source>
        <dbReference type="Proteomes" id="UP000316603"/>
    </source>
</evidence>
<dbReference type="SUPFAM" id="SSF52172">
    <property type="entry name" value="CheY-like"/>
    <property type="match status" value="1"/>
</dbReference>
<dbReference type="InterPro" id="IPR000792">
    <property type="entry name" value="Tscrpt_reg_LuxR_C"/>
</dbReference>
<dbReference type="InterPro" id="IPR039420">
    <property type="entry name" value="WalR-like"/>
</dbReference>
<evidence type="ECO:0000256" key="5">
    <source>
        <dbReference type="PROSITE-ProRule" id="PRU00169"/>
    </source>
</evidence>
<dbReference type="RefSeq" id="WP_145868470.1">
    <property type="nucleotide sequence ID" value="NZ_BNCE01000019.1"/>
</dbReference>
<gene>
    <name evidence="8" type="ORF">FHX78_113600</name>
</gene>
<protein>
    <submittedName>
        <fullName evidence="8">LuxR family two component transcriptional regulator</fullName>
    </submittedName>
</protein>
<dbReference type="CDD" id="cd06170">
    <property type="entry name" value="LuxR_C_like"/>
    <property type="match status" value="1"/>
</dbReference>
<feature type="modified residue" description="4-aspartylphosphate" evidence="5">
    <location>
        <position position="59"/>
    </location>
</feature>
<dbReference type="GO" id="GO:0000160">
    <property type="term" value="P:phosphorelay signal transduction system"/>
    <property type="evidence" value="ECO:0007669"/>
    <property type="project" value="InterPro"/>
</dbReference>
<dbReference type="PROSITE" id="PS50043">
    <property type="entry name" value="HTH_LUXR_2"/>
    <property type="match status" value="1"/>
</dbReference>
<dbReference type="EMBL" id="VIWV01000001">
    <property type="protein sequence ID" value="TWF86618.1"/>
    <property type="molecule type" value="Genomic_DNA"/>
</dbReference>
<comment type="caution">
    <text evidence="8">The sequence shown here is derived from an EMBL/GenBank/DDBJ whole genome shotgun (WGS) entry which is preliminary data.</text>
</comment>
<reference evidence="8 9" key="1">
    <citation type="submission" date="2019-06" db="EMBL/GenBank/DDBJ databases">
        <title>Sequencing the genomes of 1000 actinobacteria strains.</title>
        <authorList>
            <person name="Klenk H.-P."/>
        </authorList>
    </citation>
    <scope>NUCLEOTIDE SEQUENCE [LARGE SCALE GENOMIC DNA]</scope>
    <source>
        <strain evidence="8 9">DSM 41695</strain>
    </source>
</reference>
<dbReference type="PANTHER" id="PTHR43214">
    <property type="entry name" value="TWO-COMPONENT RESPONSE REGULATOR"/>
    <property type="match status" value="1"/>
</dbReference>
<dbReference type="AlphaFoldDB" id="A0A561THN4"/>
<dbReference type="SMART" id="SM00421">
    <property type="entry name" value="HTH_LUXR"/>
    <property type="match status" value="1"/>
</dbReference>
<keyword evidence="4" id="KW-0804">Transcription</keyword>
<dbReference type="InterPro" id="IPR001789">
    <property type="entry name" value="Sig_transdc_resp-reg_receiver"/>
</dbReference>
<dbReference type="CDD" id="cd17535">
    <property type="entry name" value="REC_NarL-like"/>
    <property type="match status" value="1"/>
</dbReference>